<protein>
    <submittedName>
        <fullName evidence="2">Uncharacterized protein</fullName>
    </submittedName>
</protein>
<evidence type="ECO:0000313" key="2">
    <source>
        <dbReference type="EMBL" id="OJT01960.1"/>
    </source>
</evidence>
<dbReference type="AlphaFoldDB" id="A0A1M2V2Z7"/>
<comment type="caution">
    <text evidence="2">The sequence shown here is derived from an EMBL/GenBank/DDBJ whole genome shotgun (WGS) entry which is preliminary data.</text>
</comment>
<organism evidence="2 3">
    <name type="scientific">Trametes pubescens</name>
    <name type="common">White-rot fungus</name>
    <dbReference type="NCBI Taxonomy" id="154538"/>
    <lineage>
        <taxon>Eukaryota</taxon>
        <taxon>Fungi</taxon>
        <taxon>Dikarya</taxon>
        <taxon>Basidiomycota</taxon>
        <taxon>Agaricomycotina</taxon>
        <taxon>Agaricomycetes</taxon>
        <taxon>Polyporales</taxon>
        <taxon>Polyporaceae</taxon>
        <taxon>Trametes</taxon>
    </lineage>
</organism>
<feature type="compositionally biased region" description="Low complexity" evidence="1">
    <location>
        <begin position="59"/>
        <end position="69"/>
    </location>
</feature>
<accession>A0A1M2V2Z7</accession>
<feature type="compositionally biased region" description="Polar residues" evidence="1">
    <location>
        <begin position="125"/>
        <end position="135"/>
    </location>
</feature>
<reference evidence="2 3" key="1">
    <citation type="submission" date="2016-10" db="EMBL/GenBank/DDBJ databases">
        <title>Genome sequence of the basidiomycete white-rot fungus Trametes pubescens.</title>
        <authorList>
            <person name="Makela M.R."/>
            <person name="Granchi Z."/>
            <person name="Peng M."/>
            <person name="De Vries R.P."/>
            <person name="Grigoriev I."/>
            <person name="Riley R."/>
            <person name="Hilden K."/>
        </authorList>
    </citation>
    <scope>NUCLEOTIDE SEQUENCE [LARGE SCALE GENOMIC DNA]</scope>
    <source>
        <strain evidence="2 3">FBCC735</strain>
    </source>
</reference>
<gene>
    <name evidence="2" type="ORF">TRAPUB_7604</name>
</gene>
<feature type="compositionally biased region" description="Basic and acidic residues" evidence="1">
    <location>
        <begin position="211"/>
        <end position="220"/>
    </location>
</feature>
<dbReference type="Proteomes" id="UP000184267">
    <property type="component" value="Unassembled WGS sequence"/>
</dbReference>
<evidence type="ECO:0000256" key="1">
    <source>
        <dbReference type="SAM" id="MobiDB-lite"/>
    </source>
</evidence>
<feature type="compositionally biased region" description="Acidic residues" evidence="1">
    <location>
        <begin position="322"/>
        <end position="332"/>
    </location>
</feature>
<feature type="region of interest" description="Disordered" evidence="1">
    <location>
        <begin position="187"/>
        <end position="241"/>
    </location>
</feature>
<feature type="compositionally biased region" description="Basic and acidic residues" evidence="1">
    <location>
        <begin position="115"/>
        <end position="124"/>
    </location>
</feature>
<feature type="region of interest" description="Disordered" evidence="1">
    <location>
        <begin position="26"/>
        <end position="101"/>
    </location>
</feature>
<dbReference type="EMBL" id="MNAD01001710">
    <property type="protein sequence ID" value="OJT01960.1"/>
    <property type="molecule type" value="Genomic_DNA"/>
</dbReference>
<feature type="region of interest" description="Disordered" evidence="1">
    <location>
        <begin position="114"/>
        <end position="158"/>
    </location>
</feature>
<feature type="compositionally biased region" description="Polar residues" evidence="1">
    <location>
        <begin position="221"/>
        <end position="233"/>
    </location>
</feature>
<evidence type="ECO:0000313" key="3">
    <source>
        <dbReference type="Proteomes" id="UP000184267"/>
    </source>
</evidence>
<proteinExistence type="predicted"/>
<sequence>MDAIPPATEQEAISRKMFRRQEVMPVANASAAVRQSPRRTAKVQAPFASTSKARDSGSAKRGAASRSVGQLPEEGPSSPRAEVLVESSISRAGPSGLSRKLTIDASEHFATTTAIDRKSTKADKQNASVQRQAIYSPQPSPMSVQSSSTAGSPQAYHSPWKQGKVYELGREESLSQFGLKPVKAWQPLRATQSTGPSVNEAVISSPRREHHPSAEGRRSESPSLATETLSSNPAAGAAHQPTVTELRAALASIESLADGSAHAQKIWELSTLVDTVEQRVYRMQQKARRVQKLRIALEEHFFAKIKADGRLADGSWTRPDSPEDEEEMAEVE</sequence>
<keyword evidence="3" id="KW-1185">Reference proteome</keyword>
<name>A0A1M2V2Z7_TRAPU</name>
<feature type="region of interest" description="Disordered" evidence="1">
    <location>
        <begin position="312"/>
        <end position="332"/>
    </location>
</feature>
<dbReference type="OrthoDB" id="10633472at2759"/>